<accession>A0AAV5EJ62</accession>
<name>A0AAV5EJ62_ELECO</name>
<evidence type="ECO:0000313" key="3">
    <source>
        <dbReference type="Proteomes" id="UP001054889"/>
    </source>
</evidence>
<comment type="caution">
    <text evidence="2">The sequence shown here is derived from an EMBL/GenBank/DDBJ whole genome shotgun (WGS) entry which is preliminary data.</text>
</comment>
<feature type="region of interest" description="Disordered" evidence="1">
    <location>
        <begin position="43"/>
        <end position="72"/>
    </location>
</feature>
<gene>
    <name evidence="2" type="primary">gb10386</name>
    <name evidence="2" type="ORF">PR202_gb10386</name>
</gene>
<reference evidence="2" key="1">
    <citation type="journal article" date="2018" name="DNA Res.">
        <title>Multiple hybrid de novo genome assembly of finger millet, an orphan allotetraploid crop.</title>
        <authorList>
            <person name="Hatakeyama M."/>
            <person name="Aluri S."/>
            <person name="Balachadran M.T."/>
            <person name="Sivarajan S.R."/>
            <person name="Patrignani A."/>
            <person name="Gruter S."/>
            <person name="Poveda L."/>
            <person name="Shimizu-Inatsugi R."/>
            <person name="Baeten J."/>
            <person name="Francoijs K.J."/>
            <person name="Nataraja K.N."/>
            <person name="Reddy Y.A.N."/>
            <person name="Phadnis S."/>
            <person name="Ravikumar R.L."/>
            <person name="Schlapbach R."/>
            <person name="Sreeman S.M."/>
            <person name="Shimizu K.K."/>
        </authorList>
    </citation>
    <scope>NUCLEOTIDE SEQUENCE</scope>
</reference>
<reference evidence="2" key="2">
    <citation type="submission" date="2021-12" db="EMBL/GenBank/DDBJ databases">
        <title>Resequencing data analysis of finger millet.</title>
        <authorList>
            <person name="Hatakeyama M."/>
            <person name="Aluri S."/>
            <person name="Balachadran M.T."/>
            <person name="Sivarajan S.R."/>
            <person name="Poveda L."/>
            <person name="Shimizu-Inatsugi R."/>
            <person name="Schlapbach R."/>
            <person name="Sreeman S.M."/>
            <person name="Shimizu K.K."/>
        </authorList>
    </citation>
    <scope>NUCLEOTIDE SEQUENCE</scope>
</reference>
<protein>
    <submittedName>
        <fullName evidence="2">Uncharacterized protein</fullName>
    </submittedName>
</protein>
<proteinExistence type="predicted"/>
<dbReference type="AlphaFoldDB" id="A0AAV5EJ62"/>
<evidence type="ECO:0000256" key="1">
    <source>
        <dbReference type="SAM" id="MobiDB-lite"/>
    </source>
</evidence>
<dbReference type="EMBL" id="BQKI01000076">
    <property type="protein sequence ID" value="GJN22788.1"/>
    <property type="molecule type" value="Genomic_DNA"/>
</dbReference>
<sequence length="82" mass="8823">MEKERKGEMRRGLGMVGGDWVVACVSTLAANKYGRLLSLPCGPAPAPSWGRKAKKETSGDDKSGGGFDRGPGPFWTLRVSWL</sequence>
<evidence type="ECO:0000313" key="2">
    <source>
        <dbReference type="EMBL" id="GJN22788.1"/>
    </source>
</evidence>
<dbReference type="Proteomes" id="UP001054889">
    <property type="component" value="Unassembled WGS sequence"/>
</dbReference>
<keyword evidence="3" id="KW-1185">Reference proteome</keyword>
<organism evidence="2 3">
    <name type="scientific">Eleusine coracana subsp. coracana</name>
    <dbReference type="NCBI Taxonomy" id="191504"/>
    <lineage>
        <taxon>Eukaryota</taxon>
        <taxon>Viridiplantae</taxon>
        <taxon>Streptophyta</taxon>
        <taxon>Embryophyta</taxon>
        <taxon>Tracheophyta</taxon>
        <taxon>Spermatophyta</taxon>
        <taxon>Magnoliopsida</taxon>
        <taxon>Liliopsida</taxon>
        <taxon>Poales</taxon>
        <taxon>Poaceae</taxon>
        <taxon>PACMAD clade</taxon>
        <taxon>Chloridoideae</taxon>
        <taxon>Cynodonteae</taxon>
        <taxon>Eleusininae</taxon>
        <taxon>Eleusine</taxon>
    </lineage>
</organism>